<reference evidence="1 2" key="1">
    <citation type="submission" date="2019-08" db="EMBL/GenBank/DDBJ databases">
        <title>Complete genome sequence of Candidatus Uab amorphum.</title>
        <authorList>
            <person name="Shiratori T."/>
            <person name="Suzuki S."/>
            <person name="Kakizawa Y."/>
            <person name="Ishida K."/>
        </authorList>
    </citation>
    <scope>NUCLEOTIDE SEQUENCE [LARGE SCALE GENOMIC DNA]</scope>
    <source>
        <strain evidence="1 2">SRT547</strain>
    </source>
</reference>
<dbReference type="NCBIfam" id="NF041064">
    <property type="entry name" value="DpdG"/>
    <property type="match status" value="1"/>
</dbReference>
<dbReference type="Proteomes" id="UP000326354">
    <property type="component" value="Chromosome"/>
</dbReference>
<keyword evidence="2" id="KW-1185">Reference proteome</keyword>
<accession>A0A5S9F6F0</accession>
<name>A0A5S9F6F0_UABAM</name>
<evidence type="ECO:0000313" key="1">
    <source>
        <dbReference type="EMBL" id="BBM87123.1"/>
    </source>
</evidence>
<organism evidence="1 2">
    <name type="scientific">Uabimicrobium amorphum</name>
    <dbReference type="NCBI Taxonomy" id="2596890"/>
    <lineage>
        <taxon>Bacteria</taxon>
        <taxon>Pseudomonadati</taxon>
        <taxon>Planctomycetota</taxon>
        <taxon>Candidatus Uabimicrobiia</taxon>
        <taxon>Candidatus Uabimicrobiales</taxon>
        <taxon>Candidatus Uabimicrobiaceae</taxon>
        <taxon>Candidatus Uabimicrobium</taxon>
    </lineage>
</organism>
<dbReference type="AlphaFoldDB" id="A0A5S9F6F0"/>
<dbReference type="KEGG" id="uam:UABAM_05526"/>
<dbReference type="RefSeq" id="WP_151971151.1">
    <property type="nucleotide sequence ID" value="NZ_AP019860.1"/>
</dbReference>
<evidence type="ECO:0000313" key="2">
    <source>
        <dbReference type="Proteomes" id="UP000326354"/>
    </source>
</evidence>
<dbReference type="OrthoDB" id="507005at2"/>
<gene>
    <name evidence="1" type="ORF">UABAM_05526</name>
</gene>
<sequence length="280" mass="32216">MKIYKQPEPVPSRMLAVIKLLKISSPLPKNEIVALLYPTAQTQDKTPIQVTRTLSACEECGLVEKDGILYKLSDELCQDTDNIDKTFPITMASRALSPEVGGTTNLFAQICAWILAQPVLELPQSYDEFKNTFNKQGFDISDFGLRNDQRWDMIIYWMKYLGLIKKIKDEGIKGVFLDPTLFFTRHIDKLVNRDEEVTAHKFRKRLGKLCPVLDGGEVRKTVLNNMENEWPDDKLCEATSFGLERLKLQKKIEYWCPDDQRKFLRTSFGEKIAFVKLGKV</sequence>
<protein>
    <submittedName>
        <fullName evidence="1">Uncharacterized protein</fullName>
    </submittedName>
</protein>
<dbReference type="EMBL" id="AP019860">
    <property type="protein sequence ID" value="BBM87123.1"/>
    <property type="molecule type" value="Genomic_DNA"/>
</dbReference>
<dbReference type="InterPro" id="IPR049812">
    <property type="entry name" value="DpdG-like"/>
</dbReference>
<proteinExistence type="predicted"/>